<comment type="caution">
    <text evidence="2">The sequence shown here is derived from an EMBL/GenBank/DDBJ whole genome shotgun (WGS) entry which is preliminary data.</text>
</comment>
<accession>A0A0D8FXG6</accession>
<sequence>MSISSVRVAGSLLLLLGVVLGFLATANESLVITLFALLTVVAAITAVVSPERIAFLCVGAAIVCLAAMVATKPPTSDVGLLLLAPLGVVTVLGSLLITSKTSIVDCFNLAEWSILLATGVISVLVVVIAMVTPLAGLSGQLISGVLVVIAIGVLNQLVRSSRDARRQ</sequence>
<proteinExistence type="predicted"/>
<evidence type="ECO:0000313" key="2">
    <source>
        <dbReference type="EMBL" id="KJE77958.1"/>
    </source>
</evidence>
<keyword evidence="3" id="KW-1185">Reference proteome</keyword>
<feature type="transmembrane region" description="Helical" evidence="1">
    <location>
        <begin position="31"/>
        <end position="48"/>
    </location>
</feature>
<dbReference type="EMBL" id="JXUW01000002">
    <property type="protein sequence ID" value="KJE77958.1"/>
    <property type="molecule type" value="Genomic_DNA"/>
</dbReference>
<feature type="transmembrane region" description="Helical" evidence="1">
    <location>
        <begin position="78"/>
        <end position="97"/>
    </location>
</feature>
<dbReference type="STRING" id="1121877.FEAC_03300"/>
<evidence type="ECO:0000313" key="3">
    <source>
        <dbReference type="Proteomes" id="UP000032336"/>
    </source>
</evidence>
<evidence type="ECO:0000256" key="1">
    <source>
        <dbReference type="SAM" id="Phobius"/>
    </source>
</evidence>
<organism evidence="2 3">
    <name type="scientific">Ferrimicrobium acidiphilum DSM 19497</name>
    <dbReference type="NCBI Taxonomy" id="1121877"/>
    <lineage>
        <taxon>Bacteria</taxon>
        <taxon>Bacillati</taxon>
        <taxon>Actinomycetota</taxon>
        <taxon>Acidimicrobiia</taxon>
        <taxon>Acidimicrobiales</taxon>
        <taxon>Acidimicrobiaceae</taxon>
        <taxon>Ferrimicrobium</taxon>
    </lineage>
</organism>
<protein>
    <submittedName>
        <fullName evidence="2">Uncharacterized protein</fullName>
    </submittedName>
</protein>
<feature type="transmembrane region" description="Helical" evidence="1">
    <location>
        <begin position="109"/>
        <end position="131"/>
    </location>
</feature>
<keyword evidence="1" id="KW-0472">Membrane</keyword>
<dbReference type="Proteomes" id="UP000032336">
    <property type="component" value="Unassembled WGS sequence"/>
</dbReference>
<dbReference type="RefSeq" id="WP_035388385.1">
    <property type="nucleotide sequence ID" value="NZ_JQKF01000002.1"/>
</dbReference>
<reference evidence="2 3" key="1">
    <citation type="submission" date="2015-01" db="EMBL/GenBank/DDBJ databases">
        <title>Draft genome of the acidophilic iron oxidizer Ferrimicrobium acidiphilum strain T23.</title>
        <authorList>
            <person name="Poehlein A."/>
            <person name="Eisen S."/>
            <person name="Schloemann M."/>
            <person name="Johnson B.D."/>
            <person name="Daniel R."/>
            <person name="Muehling M."/>
        </authorList>
    </citation>
    <scope>NUCLEOTIDE SEQUENCE [LARGE SCALE GENOMIC DNA]</scope>
    <source>
        <strain evidence="2 3">T23</strain>
    </source>
</reference>
<name>A0A0D8FXG6_9ACTN</name>
<keyword evidence="1" id="KW-0812">Transmembrane</keyword>
<dbReference type="AlphaFoldDB" id="A0A0D8FXG6"/>
<dbReference type="GeneID" id="78371672"/>
<feature type="transmembrane region" description="Helical" evidence="1">
    <location>
        <begin position="137"/>
        <end position="158"/>
    </location>
</feature>
<gene>
    <name evidence="2" type="ORF">FEAC_03300</name>
</gene>
<keyword evidence="1" id="KW-1133">Transmembrane helix</keyword>
<feature type="transmembrane region" description="Helical" evidence="1">
    <location>
        <begin position="53"/>
        <end position="72"/>
    </location>
</feature>